<evidence type="ECO:0000256" key="6">
    <source>
        <dbReference type="ARBA" id="ARBA00022801"/>
    </source>
</evidence>
<dbReference type="InterPro" id="IPR036034">
    <property type="entry name" value="PDZ_sf"/>
</dbReference>
<dbReference type="InterPro" id="IPR041489">
    <property type="entry name" value="PDZ_6"/>
</dbReference>
<comment type="subcellular location">
    <subcellularLocation>
        <location evidence="2">Membrane</location>
        <topology evidence="2">Multi-pass membrane protein</topology>
    </subcellularLocation>
</comment>
<keyword evidence="8 11" id="KW-1133">Transmembrane helix</keyword>
<dbReference type="AlphaFoldDB" id="A0A2K8UCJ8"/>
<keyword evidence="4 13" id="KW-0645">Protease</keyword>
<evidence type="ECO:0000256" key="7">
    <source>
        <dbReference type="ARBA" id="ARBA00022833"/>
    </source>
</evidence>
<keyword evidence="7 11" id="KW-0862">Zinc</keyword>
<dbReference type="RefSeq" id="WP_100921011.1">
    <property type="nucleotide sequence ID" value="NZ_CP020370.1"/>
</dbReference>
<evidence type="ECO:0000256" key="4">
    <source>
        <dbReference type="ARBA" id="ARBA00022670"/>
    </source>
</evidence>
<dbReference type="EMBL" id="CP020370">
    <property type="protein sequence ID" value="AUB83322.1"/>
    <property type="molecule type" value="Genomic_DNA"/>
</dbReference>
<feature type="transmembrane region" description="Helical" evidence="11">
    <location>
        <begin position="378"/>
        <end position="407"/>
    </location>
</feature>
<evidence type="ECO:0000256" key="8">
    <source>
        <dbReference type="ARBA" id="ARBA00022989"/>
    </source>
</evidence>
<comment type="similarity">
    <text evidence="3 11">Belongs to the peptidase M50B family.</text>
</comment>
<dbReference type="InterPro" id="IPR004387">
    <property type="entry name" value="Pept_M50_Zn"/>
</dbReference>
<dbReference type="KEGG" id="tsy:THSYN_21855"/>
<accession>A0A2K8UCJ8</accession>
<protein>
    <recommendedName>
        <fullName evidence="11">Zinc metalloprotease</fullName>
        <ecNumber evidence="11">3.4.24.-</ecNumber>
    </recommendedName>
</protein>
<dbReference type="InterPro" id="IPR001478">
    <property type="entry name" value="PDZ"/>
</dbReference>
<dbReference type="GO" id="GO:0046872">
    <property type="term" value="F:metal ion binding"/>
    <property type="evidence" value="ECO:0007669"/>
    <property type="project" value="UniProtKB-KW"/>
</dbReference>
<evidence type="ECO:0000313" key="13">
    <source>
        <dbReference type="EMBL" id="AUB83322.1"/>
    </source>
</evidence>
<dbReference type="InterPro" id="IPR008915">
    <property type="entry name" value="Peptidase_M50"/>
</dbReference>
<proteinExistence type="inferred from homology"/>
<evidence type="ECO:0000256" key="10">
    <source>
        <dbReference type="ARBA" id="ARBA00023136"/>
    </source>
</evidence>
<feature type="transmembrane region" description="Helical" evidence="11">
    <location>
        <begin position="427"/>
        <end position="447"/>
    </location>
</feature>
<dbReference type="OrthoDB" id="9782003at2"/>
<gene>
    <name evidence="13" type="ORF">THSYN_21855</name>
</gene>
<dbReference type="GO" id="GO:0004222">
    <property type="term" value="F:metalloendopeptidase activity"/>
    <property type="evidence" value="ECO:0007669"/>
    <property type="project" value="InterPro"/>
</dbReference>
<organism evidence="13 14">
    <name type="scientific">Candidatus Thiodictyon syntrophicum</name>
    <dbReference type="NCBI Taxonomy" id="1166950"/>
    <lineage>
        <taxon>Bacteria</taxon>
        <taxon>Pseudomonadati</taxon>
        <taxon>Pseudomonadota</taxon>
        <taxon>Gammaproteobacteria</taxon>
        <taxon>Chromatiales</taxon>
        <taxon>Chromatiaceae</taxon>
        <taxon>Thiodictyon</taxon>
    </lineage>
</organism>
<evidence type="ECO:0000256" key="3">
    <source>
        <dbReference type="ARBA" id="ARBA00007931"/>
    </source>
</evidence>
<evidence type="ECO:0000256" key="5">
    <source>
        <dbReference type="ARBA" id="ARBA00022692"/>
    </source>
</evidence>
<keyword evidence="6 11" id="KW-0378">Hydrolase</keyword>
<keyword evidence="14" id="KW-1185">Reference proteome</keyword>
<dbReference type="PROSITE" id="PS50106">
    <property type="entry name" value="PDZ"/>
    <property type="match status" value="1"/>
</dbReference>
<dbReference type="GO" id="GO:0006508">
    <property type="term" value="P:proteolysis"/>
    <property type="evidence" value="ECO:0007669"/>
    <property type="project" value="UniProtKB-KW"/>
</dbReference>
<comment type="cofactor">
    <cofactor evidence="1 11">
        <name>Zn(2+)</name>
        <dbReference type="ChEBI" id="CHEBI:29105"/>
    </cofactor>
</comment>
<dbReference type="Gene3D" id="2.30.42.10">
    <property type="match status" value="2"/>
</dbReference>
<dbReference type="Pfam" id="PF02163">
    <property type="entry name" value="Peptidase_M50"/>
    <property type="match status" value="1"/>
</dbReference>
<dbReference type="PANTHER" id="PTHR42837">
    <property type="entry name" value="REGULATOR OF SIGMA-E PROTEASE RSEP"/>
    <property type="match status" value="1"/>
</dbReference>
<feature type="domain" description="PDZ" evidence="12">
    <location>
        <begin position="202"/>
        <end position="293"/>
    </location>
</feature>
<keyword evidence="5 11" id="KW-0812">Transmembrane</keyword>
<feature type="transmembrane region" description="Helical" evidence="11">
    <location>
        <begin position="12"/>
        <end position="34"/>
    </location>
</feature>
<evidence type="ECO:0000256" key="11">
    <source>
        <dbReference type="RuleBase" id="RU362031"/>
    </source>
</evidence>
<dbReference type="SMART" id="SM00228">
    <property type="entry name" value="PDZ"/>
    <property type="match status" value="2"/>
</dbReference>
<dbReference type="CDD" id="cd06163">
    <property type="entry name" value="S2P-M50_PDZ_RseP-like"/>
    <property type="match status" value="1"/>
</dbReference>
<keyword evidence="10 11" id="KW-0472">Membrane</keyword>
<evidence type="ECO:0000256" key="1">
    <source>
        <dbReference type="ARBA" id="ARBA00001947"/>
    </source>
</evidence>
<dbReference type="GO" id="GO:0016020">
    <property type="term" value="C:membrane"/>
    <property type="evidence" value="ECO:0007669"/>
    <property type="project" value="UniProtKB-SubCell"/>
</dbReference>
<dbReference type="NCBIfam" id="TIGR00054">
    <property type="entry name" value="RIP metalloprotease RseP"/>
    <property type="match status" value="1"/>
</dbReference>
<reference evidence="13 14" key="1">
    <citation type="submission" date="2017-03" db="EMBL/GenBank/DDBJ databases">
        <title>Complete genome sequence of Candidatus 'Thiodictyon syntrophicum' sp. nov. strain Cad16T, a photolithoautotroph purple sulfur bacterium isolated from an alpine meromictic lake.</title>
        <authorList>
            <person name="Luedin S.M."/>
            <person name="Pothier J.F."/>
            <person name="Danza F."/>
            <person name="Storelli N."/>
            <person name="Wittwer M."/>
            <person name="Tonolla M."/>
        </authorList>
    </citation>
    <scope>NUCLEOTIDE SEQUENCE [LARGE SCALE GENOMIC DNA]</scope>
    <source>
        <strain evidence="13 14">Cad16T</strain>
    </source>
</reference>
<dbReference type="CDD" id="cd23081">
    <property type="entry name" value="cpPDZ_EcRseP-like"/>
    <property type="match status" value="1"/>
</dbReference>
<evidence type="ECO:0000313" key="14">
    <source>
        <dbReference type="Proteomes" id="UP000232638"/>
    </source>
</evidence>
<evidence type="ECO:0000259" key="12">
    <source>
        <dbReference type="PROSITE" id="PS50106"/>
    </source>
</evidence>
<name>A0A2K8UCJ8_9GAMM</name>
<dbReference type="PANTHER" id="PTHR42837:SF2">
    <property type="entry name" value="MEMBRANE METALLOPROTEASE ARASP2, CHLOROPLASTIC-RELATED"/>
    <property type="match status" value="1"/>
</dbReference>
<evidence type="ECO:0000256" key="9">
    <source>
        <dbReference type="ARBA" id="ARBA00023049"/>
    </source>
</evidence>
<feature type="transmembrane region" description="Helical" evidence="11">
    <location>
        <begin position="100"/>
        <end position="121"/>
    </location>
</feature>
<keyword evidence="11" id="KW-0479">Metal-binding</keyword>
<dbReference type="EC" id="3.4.24.-" evidence="11"/>
<sequence>MSATLLQEVGYFLVALAILITVHELGHFAVARLLGVGVIRFSVGFGRPLLRWQRCADTTEYVLAAIPLGGYVKMVDEREDEVPPARLHLAFNRQPLWRRVAIVAAGPAANLLFAVLAYWVIFMAGESGVRAVVASVEPDSIAAQGGFQAGDRLLRVGNREATIWDHAVFAFMAEAGSGDDLRVTVRDAEGREQDRLVDGQRMAALPEDASLIAGLGLNPRPPRLPAVVGDLVPGEPAQRAGLQPGDRILVADGEPVRDWAHWVEMVQARPGKEIVVAIERAGAPVTLRLTPRAVEKDGKSVGRIGAGVLLDRVEIRYGPLAALAAASHKTLDMSLLTVRVIARMLVGRASVENLSGPITMAKVAGQTANAGWDAFVKFLAVVSISLGVLNLLPIPVLDGGHLLFFFIEWVKGSPLSEYAQLQGQKVGIVLIAALMGLAFFVDLSRLFG</sequence>
<dbReference type="SUPFAM" id="SSF50156">
    <property type="entry name" value="PDZ domain-like"/>
    <property type="match status" value="2"/>
</dbReference>
<dbReference type="Proteomes" id="UP000232638">
    <property type="component" value="Chromosome"/>
</dbReference>
<keyword evidence="9 11" id="KW-0482">Metalloprotease</keyword>
<evidence type="ECO:0000256" key="2">
    <source>
        <dbReference type="ARBA" id="ARBA00004141"/>
    </source>
</evidence>
<dbReference type="Pfam" id="PF17820">
    <property type="entry name" value="PDZ_6"/>
    <property type="match status" value="2"/>
</dbReference>